<dbReference type="SUPFAM" id="SSF52540">
    <property type="entry name" value="P-loop containing nucleoside triphosphate hydrolases"/>
    <property type="match status" value="1"/>
</dbReference>
<gene>
    <name evidence="1" type="ORF">F5544_13060</name>
</gene>
<dbReference type="InterPro" id="IPR027417">
    <property type="entry name" value="P-loop_NTPase"/>
</dbReference>
<dbReference type="Proteomes" id="UP000503540">
    <property type="component" value="Chromosome"/>
</dbReference>
<dbReference type="EMBL" id="CP046172">
    <property type="protein sequence ID" value="QIS10501.1"/>
    <property type="molecule type" value="Genomic_DNA"/>
</dbReference>
<organism evidence="1 2">
    <name type="scientific">Nocardia arthritidis</name>
    <dbReference type="NCBI Taxonomy" id="228602"/>
    <lineage>
        <taxon>Bacteria</taxon>
        <taxon>Bacillati</taxon>
        <taxon>Actinomycetota</taxon>
        <taxon>Actinomycetes</taxon>
        <taxon>Mycobacteriales</taxon>
        <taxon>Nocardiaceae</taxon>
        <taxon>Nocardia</taxon>
    </lineage>
</organism>
<protein>
    <submittedName>
        <fullName evidence="1">Uncharacterized protein</fullName>
    </submittedName>
</protein>
<accession>A0A6G9YBA2</accession>
<dbReference type="RefSeq" id="WP_167473471.1">
    <property type="nucleotide sequence ID" value="NZ_CP046172.1"/>
</dbReference>
<sequence>MTGPQQPPPPAQMRLGIWGPPGSGKTTYLAALKLATLRSELPGNWIMNGADDVSTAFLEESMRKLTEDRTFPTATEKHKHMLFRFTGEQHMVRGTLIKRDVVERNAFELDVLDAPGWLFGLQEDRPQHDADASAMKLPDDGGLAFPDEPESELELPDAVTNDIEELVDHLQMCQGIIYLFDPERDSREGDAFKYFHPILEKLAARIFQGGYPGTRLPQWVAVCITKFDQPNIYKLARHGGFTVQSSQPPYLPMVENWRAPHFFEWLCKDEQTNTDLVARGLRNHFDPARLGYFVTSSIGFYVTNGRFRLHDFLNVERVGSGTGSDFRIRGKVYPINVLEPLIWLHESLRATR</sequence>
<keyword evidence="2" id="KW-1185">Reference proteome</keyword>
<evidence type="ECO:0000313" key="1">
    <source>
        <dbReference type="EMBL" id="QIS10501.1"/>
    </source>
</evidence>
<reference evidence="1 2" key="1">
    <citation type="journal article" date="2019" name="ACS Chem. Biol.">
        <title>Identification and Mobilization of a Cryptic Antibiotic Biosynthesis Gene Locus from a Human-Pathogenic Nocardia Isolate.</title>
        <authorList>
            <person name="Herisse M."/>
            <person name="Ishida K."/>
            <person name="Porter J.L."/>
            <person name="Howden B."/>
            <person name="Hertweck C."/>
            <person name="Stinear T.P."/>
            <person name="Pidot S.J."/>
        </authorList>
    </citation>
    <scope>NUCLEOTIDE SEQUENCE [LARGE SCALE GENOMIC DNA]</scope>
    <source>
        <strain evidence="1 2">AUSMDU00012717</strain>
    </source>
</reference>
<dbReference type="AlphaFoldDB" id="A0A6G9YBA2"/>
<dbReference type="KEGG" id="nah:F5544_13060"/>
<proteinExistence type="predicted"/>
<name>A0A6G9YBA2_9NOCA</name>
<evidence type="ECO:0000313" key="2">
    <source>
        <dbReference type="Proteomes" id="UP000503540"/>
    </source>
</evidence>